<evidence type="ECO:0000313" key="2">
    <source>
        <dbReference type="EMBL" id="KAG2626566.1"/>
    </source>
</evidence>
<dbReference type="Proteomes" id="UP000823388">
    <property type="component" value="Chromosome 3K"/>
</dbReference>
<organism evidence="2 3">
    <name type="scientific">Panicum virgatum</name>
    <name type="common">Blackwell switchgrass</name>
    <dbReference type="NCBI Taxonomy" id="38727"/>
    <lineage>
        <taxon>Eukaryota</taxon>
        <taxon>Viridiplantae</taxon>
        <taxon>Streptophyta</taxon>
        <taxon>Embryophyta</taxon>
        <taxon>Tracheophyta</taxon>
        <taxon>Spermatophyta</taxon>
        <taxon>Magnoliopsida</taxon>
        <taxon>Liliopsida</taxon>
        <taxon>Poales</taxon>
        <taxon>Poaceae</taxon>
        <taxon>PACMAD clade</taxon>
        <taxon>Panicoideae</taxon>
        <taxon>Panicodae</taxon>
        <taxon>Paniceae</taxon>
        <taxon>Panicinae</taxon>
        <taxon>Panicum</taxon>
        <taxon>Panicum sect. Hiantes</taxon>
    </lineage>
</organism>
<evidence type="ECO:0000313" key="3">
    <source>
        <dbReference type="Proteomes" id="UP000823388"/>
    </source>
</evidence>
<feature type="compositionally biased region" description="Polar residues" evidence="1">
    <location>
        <begin position="79"/>
        <end position="89"/>
    </location>
</feature>
<dbReference type="EMBL" id="CM029041">
    <property type="protein sequence ID" value="KAG2626566.1"/>
    <property type="molecule type" value="Genomic_DNA"/>
</dbReference>
<protein>
    <submittedName>
        <fullName evidence="2">Uncharacterized protein</fullName>
    </submittedName>
</protein>
<proteinExistence type="predicted"/>
<accession>A0A8T0UZA6</accession>
<sequence length="168" mass="19150">MAPAPWPTAPRSAARRSADVLCCRRAALAGQRHYASRVRNHRLDVGMPVPSNVVITPPLRVIGISCTMDMPRQPRVTLTDITNTSTSDQAGAVDAAAPRRQERNKQQRKRRYEMSDEQREEINRKQHEYRARKKGRVKPHLPYRRPHSNHDILHIGSSESKPFCQSTV</sequence>
<dbReference type="AlphaFoldDB" id="A0A8T0UZA6"/>
<name>A0A8T0UZA6_PANVG</name>
<feature type="region of interest" description="Disordered" evidence="1">
    <location>
        <begin position="79"/>
        <end position="168"/>
    </location>
</feature>
<comment type="caution">
    <text evidence="2">The sequence shown here is derived from an EMBL/GenBank/DDBJ whole genome shotgun (WGS) entry which is preliminary data.</text>
</comment>
<reference evidence="2" key="1">
    <citation type="submission" date="2020-05" db="EMBL/GenBank/DDBJ databases">
        <title>WGS assembly of Panicum virgatum.</title>
        <authorList>
            <person name="Lovell J.T."/>
            <person name="Jenkins J."/>
            <person name="Shu S."/>
            <person name="Juenger T.E."/>
            <person name="Schmutz J."/>
        </authorList>
    </citation>
    <scope>NUCLEOTIDE SEQUENCE</scope>
    <source>
        <strain evidence="2">AP13</strain>
    </source>
</reference>
<feature type="compositionally biased region" description="Polar residues" evidence="1">
    <location>
        <begin position="157"/>
        <end position="168"/>
    </location>
</feature>
<keyword evidence="3" id="KW-1185">Reference proteome</keyword>
<evidence type="ECO:0000256" key="1">
    <source>
        <dbReference type="SAM" id="MobiDB-lite"/>
    </source>
</evidence>
<feature type="compositionally biased region" description="Basic and acidic residues" evidence="1">
    <location>
        <begin position="112"/>
        <end position="129"/>
    </location>
</feature>
<feature type="compositionally biased region" description="Basic residues" evidence="1">
    <location>
        <begin position="130"/>
        <end position="147"/>
    </location>
</feature>
<gene>
    <name evidence="2" type="ORF">PVAP13_3KG369600</name>
</gene>